<reference evidence="2" key="1">
    <citation type="submission" date="2021-01" db="EMBL/GenBank/DDBJ databases">
        <authorList>
            <person name="Corre E."/>
            <person name="Pelletier E."/>
            <person name="Niang G."/>
            <person name="Scheremetjew M."/>
            <person name="Finn R."/>
            <person name="Kale V."/>
            <person name="Holt S."/>
            <person name="Cochrane G."/>
            <person name="Meng A."/>
            <person name="Brown T."/>
            <person name="Cohen L."/>
        </authorList>
    </citation>
    <scope>NUCLEOTIDE SEQUENCE</scope>
    <source>
        <strain evidence="2">MM31A-1</strain>
    </source>
</reference>
<dbReference type="PROSITE" id="PS50297">
    <property type="entry name" value="ANK_REP_REGION"/>
    <property type="match status" value="1"/>
</dbReference>
<feature type="repeat" description="ANK" evidence="1">
    <location>
        <begin position="139"/>
        <end position="165"/>
    </location>
</feature>
<dbReference type="EMBL" id="HBIO01023488">
    <property type="protein sequence ID" value="CAE0473192.1"/>
    <property type="molecule type" value="Transcribed_RNA"/>
</dbReference>
<sequence>MIPPQSTMQGQDALVDDFVSSTLDDGQNPDMLSSSKRANSQSMIPGELKNILIDSDHISKDREENMVKAVNSLTRIYELSAFFKDEGISDPIKRKVLRRKNRNDLTALFWAIRNRAHSSVIRRMVEIGGEGYVLKQNALGENSLHYAAYCGAELDVFKILLESGG</sequence>
<evidence type="ECO:0000256" key="1">
    <source>
        <dbReference type="PROSITE-ProRule" id="PRU00023"/>
    </source>
</evidence>
<proteinExistence type="predicted"/>
<keyword evidence="1" id="KW-0040">ANK repeat</keyword>
<name>A0A7S3QDF9_9STRA</name>
<dbReference type="AlphaFoldDB" id="A0A7S3QDF9"/>
<accession>A0A7S3QDF9</accession>
<protein>
    <submittedName>
        <fullName evidence="2">Uncharacterized protein</fullName>
    </submittedName>
</protein>
<evidence type="ECO:0000313" key="2">
    <source>
        <dbReference type="EMBL" id="CAE0473192.1"/>
    </source>
</evidence>
<dbReference type="InterPro" id="IPR036770">
    <property type="entry name" value="Ankyrin_rpt-contain_sf"/>
</dbReference>
<dbReference type="Gene3D" id="1.25.40.20">
    <property type="entry name" value="Ankyrin repeat-containing domain"/>
    <property type="match status" value="1"/>
</dbReference>
<dbReference type="InterPro" id="IPR002110">
    <property type="entry name" value="Ankyrin_rpt"/>
</dbReference>
<dbReference type="PROSITE" id="PS50088">
    <property type="entry name" value="ANK_REPEAT"/>
    <property type="match status" value="1"/>
</dbReference>
<dbReference type="Pfam" id="PF12796">
    <property type="entry name" value="Ank_2"/>
    <property type="match status" value="1"/>
</dbReference>
<gene>
    <name evidence="2" type="ORF">CDEB00056_LOCUS18045</name>
</gene>
<organism evidence="2">
    <name type="scientific">Chaetoceros debilis</name>
    <dbReference type="NCBI Taxonomy" id="122233"/>
    <lineage>
        <taxon>Eukaryota</taxon>
        <taxon>Sar</taxon>
        <taxon>Stramenopiles</taxon>
        <taxon>Ochrophyta</taxon>
        <taxon>Bacillariophyta</taxon>
        <taxon>Coscinodiscophyceae</taxon>
        <taxon>Chaetocerotophycidae</taxon>
        <taxon>Chaetocerotales</taxon>
        <taxon>Chaetocerotaceae</taxon>
        <taxon>Chaetoceros</taxon>
    </lineage>
</organism>
<dbReference type="SUPFAM" id="SSF48403">
    <property type="entry name" value="Ankyrin repeat"/>
    <property type="match status" value="1"/>
</dbReference>